<reference evidence="3" key="1">
    <citation type="submission" date="2023-01" db="EMBL/GenBank/DDBJ databases">
        <title>Metagenome sequencing of chrysophaentin producing Chrysophaeum taylorii.</title>
        <authorList>
            <person name="Davison J."/>
            <person name="Bewley C."/>
        </authorList>
    </citation>
    <scope>NUCLEOTIDE SEQUENCE</scope>
    <source>
        <strain evidence="3">NIES-1699</strain>
    </source>
</reference>
<evidence type="ECO:0000313" key="3">
    <source>
        <dbReference type="EMBL" id="KAJ8599308.1"/>
    </source>
</evidence>
<gene>
    <name evidence="3" type="ORF">CTAYLR_005321</name>
</gene>
<organism evidence="3 4">
    <name type="scientific">Chrysophaeum taylorii</name>
    <dbReference type="NCBI Taxonomy" id="2483200"/>
    <lineage>
        <taxon>Eukaryota</taxon>
        <taxon>Sar</taxon>
        <taxon>Stramenopiles</taxon>
        <taxon>Ochrophyta</taxon>
        <taxon>Pelagophyceae</taxon>
        <taxon>Pelagomonadales</taxon>
        <taxon>Pelagomonadaceae</taxon>
        <taxon>Chrysophaeum</taxon>
    </lineage>
</organism>
<dbReference type="AlphaFoldDB" id="A0AAD7XH99"/>
<sequence length="466" mass="51016">MVTECDQLILQLIDKLGGDHTLQLMLESSLTRARNRAAAEMDPELFAALPWPQDVEQYAEYLTRLSRWVPQQPEDPVWREPWRASNGVDSSREGFDRTCHFYYLLDQRIEDVAVAHARKHMVTEVLDENYEDLDYDASLREDPWFGEWLKKFSAALGTFLDEPVSFGDGLLDKLQAARSYELDHSLVDGHPFNAPSGWRTFNQFLNRAVKAAGRPVDDPSSNAMVVSPVDGTIAAVRTLDENATIVGDLGVQHTHVYADARELLGAEDAAAFAGGSVVRLVPGPYASRRFVAPVAGVLKEVSVDAAPKTLRLAVGLSGRGERDGRFVVKPEDDGFDFVQHVGRAVLESDVGPIAVVPVAANKAQPDFIAQEGAYLEKGDDLGFGASDVLLFLNKDVRLDALKEQAGIQRGKALAKTKLANSINARSPVIKNSPFAGMSNLQIAGFIAGFLVATYSFADLLAHIHVF</sequence>
<keyword evidence="1" id="KW-0210">Decarboxylase</keyword>
<name>A0AAD7XH99_9STRA</name>
<evidence type="ECO:0000256" key="1">
    <source>
        <dbReference type="ARBA" id="ARBA00022793"/>
    </source>
</evidence>
<keyword evidence="4" id="KW-1185">Reference proteome</keyword>
<accession>A0AAD7XH99</accession>
<dbReference type="InterPro" id="IPR003817">
    <property type="entry name" value="PS_Dcarbxylase"/>
</dbReference>
<keyword evidence="2" id="KW-0456">Lyase</keyword>
<comment type="caution">
    <text evidence="3">The sequence shown here is derived from an EMBL/GenBank/DDBJ whole genome shotgun (WGS) entry which is preliminary data.</text>
</comment>
<evidence type="ECO:0000256" key="2">
    <source>
        <dbReference type="ARBA" id="ARBA00023239"/>
    </source>
</evidence>
<dbReference type="EMBL" id="JAQMWT010000572">
    <property type="protein sequence ID" value="KAJ8599308.1"/>
    <property type="molecule type" value="Genomic_DNA"/>
</dbReference>
<proteinExistence type="predicted"/>
<protein>
    <submittedName>
        <fullName evidence="3">Uncharacterized protein</fullName>
    </submittedName>
</protein>
<dbReference type="Pfam" id="PF02666">
    <property type="entry name" value="PS_Dcarbxylase"/>
    <property type="match status" value="1"/>
</dbReference>
<dbReference type="GO" id="GO:0004609">
    <property type="term" value="F:phosphatidylserine decarboxylase activity"/>
    <property type="evidence" value="ECO:0007669"/>
    <property type="project" value="InterPro"/>
</dbReference>
<evidence type="ECO:0000313" key="4">
    <source>
        <dbReference type="Proteomes" id="UP001230188"/>
    </source>
</evidence>
<dbReference type="GO" id="GO:0008654">
    <property type="term" value="P:phospholipid biosynthetic process"/>
    <property type="evidence" value="ECO:0007669"/>
    <property type="project" value="InterPro"/>
</dbReference>
<dbReference type="Proteomes" id="UP001230188">
    <property type="component" value="Unassembled WGS sequence"/>
</dbReference>